<dbReference type="RefSeq" id="WP_220201787.1">
    <property type="nucleotide sequence ID" value="NZ_BNJK01000001.1"/>
</dbReference>
<feature type="domain" description="Xylose isomerase-like TIM barrel" evidence="1">
    <location>
        <begin position="21"/>
        <end position="273"/>
    </location>
</feature>
<dbReference type="InterPro" id="IPR013022">
    <property type="entry name" value="Xyl_isomerase-like_TIM-brl"/>
</dbReference>
<protein>
    <submittedName>
        <fullName evidence="2">Sugar phosphate isomerase</fullName>
    </submittedName>
</protein>
<dbReference type="GO" id="GO:0016853">
    <property type="term" value="F:isomerase activity"/>
    <property type="evidence" value="ECO:0007669"/>
    <property type="project" value="UniProtKB-KW"/>
</dbReference>
<dbReference type="Pfam" id="PF01261">
    <property type="entry name" value="AP_endonuc_2"/>
    <property type="match status" value="1"/>
</dbReference>
<keyword evidence="3" id="KW-1185">Reference proteome</keyword>
<sequence>MFISLNPGTLSFSVPLDEALQLAKANKFTALDLPLAELWQLAQESSVQSAKERFEAAGIRPGGWGLPVDFRRSEEIYQEGLAKLPAYAALAQALGSPWCSTWILPFSDELDYDANMEFHVRRLRPIAQILADHGCRFGLEFVGPKTMRGGHKYAFISTIDGGLELGRQIGTGNTGLLLDCWHWYTSHGTVADLERLPVDQIVYVHVNDAVAGKSIDEQIDNQRLLAGASGVIDIASFLQVLAHKGYEGPVVVEPFDASLNVLTPAERVRVTRESLSKIWAQAGLSE</sequence>
<dbReference type="PANTHER" id="PTHR12110:SF21">
    <property type="entry name" value="XYLOSE ISOMERASE-LIKE TIM BARREL DOMAIN-CONTAINING PROTEIN"/>
    <property type="match status" value="1"/>
</dbReference>
<comment type="caution">
    <text evidence="2">The sequence shown here is derived from an EMBL/GenBank/DDBJ whole genome shotgun (WGS) entry which is preliminary data.</text>
</comment>
<dbReference type="Proteomes" id="UP000597444">
    <property type="component" value="Unassembled WGS sequence"/>
</dbReference>
<dbReference type="Gene3D" id="3.20.20.150">
    <property type="entry name" value="Divalent-metal-dependent TIM barrel enzymes"/>
    <property type="match status" value="1"/>
</dbReference>
<dbReference type="InterPro" id="IPR050312">
    <property type="entry name" value="IolE/XylAMocC-like"/>
</dbReference>
<evidence type="ECO:0000313" key="3">
    <source>
        <dbReference type="Proteomes" id="UP000597444"/>
    </source>
</evidence>
<dbReference type="SUPFAM" id="SSF51658">
    <property type="entry name" value="Xylose isomerase-like"/>
    <property type="match status" value="1"/>
</dbReference>
<organism evidence="2 3">
    <name type="scientific">Reticulibacter mediterranei</name>
    <dbReference type="NCBI Taxonomy" id="2778369"/>
    <lineage>
        <taxon>Bacteria</taxon>
        <taxon>Bacillati</taxon>
        <taxon>Chloroflexota</taxon>
        <taxon>Ktedonobacteria</taxon>
        <taxon>Ktedonobacterales</taxon>
        <taxon>Reticulibacteraceae</taxon>
        <taxon>Reticulibacter</taxon>
    </lineage>
</organism>
<dbReference type="InterPro" id="IPR036237">
    <property type="entry name" value="Xyl_isomerase-like_sf"/>
</dbReference>
<dbReference type="AlphaFoldDB" id="A0A8J3IG00"/>
<dbReference type="EMBL" id="BNJK01000001">
    <property type="protein sequence ID" value="GHO90852.1"/>
    <property type="molecule type" value="Genomic_DNA"/>
</dbReference>
<evidence type="ECO:0000313" key="2">
    <source>
        <dbReference type="EMBL" id="GHO90852.1"/>
    </source>
</evidence>
<name>A0A8J3IG00_9CHLR</name>
<dbReference type="PANTHER" id="PTHR12110">
    <property type="entry name" value="HYDROXYPYRUVATE ISOMERASE"/>
    <property type="match status" value="1"/>
</dbReference>
<gene>
    <name evidence="2" type="ORF">KSF_009000</name>
</gene>
<evidence type="ECO:0000259" key="1">
    <source>
        <dbReference type="Pfam" id="PF01261"/>
    </source>
</evidence>
<accession>A0A8J3IG00</accession>
<reference evidence="2" key="1">
    <citation type="submission" date="2020-10" db="EMBL/GenBank/DDBJ databases">
        <title>Taxonomic study of unclassified bacteria belonging to the class Ktedonobacteria.</title>
        <authorList>
            <person name="Yabe S."/>
            <person name="Wang C.M."/>
            <person name="Zheng Y."/>
            <person name="Sakai Y."/>
            <person name="Cavaletti L."/>
            <person name="Monciardini P."/>
            <person name="Donadio S."/>
        </authorList>
    </citation>
    <scope>NUCLEOTIDE SEQUENCE</scope>
    <source>
        <strain evidence="2">ID150040</strain>
    </source>
</reference>
<proteinExistence type="predicted"/>
<keyword evidence="2" id="KW-0413">Isomerase</keyword>